<gene>
    <name evidence="2" type="primary">shlA_5</name>
    <name evidence="2" type="ORF">NCTC12961_05444</name>
</gene>
<sequence length="168" mass="17561">MDKLEKTTQGNTLINAGKVTLNSGKDTRLAGARVDADQVQGKIDGDLHVESRKDSESSVKVNVDVGLSHTNDPASSITSKLSKVGTPRYAGNVKEKLEGGINKVAAATTDKYNSVARRLDPKQDTAGAVGFSKDDGKVTLPETLAGEKEKGPCGIAALASWATSPKKP</sequence>
<dbReference type="Pfam" id="PF13332">
    <property type="entry name" value="Fil_haemagg_2"/>
    <property type="match status" value="1"/>
</dbReference>
<evidence type="ECO:0000313" key="2">
    <source>
        <dbReference type="EMBL" id="SQI46011.1"/>
    </source>
</evidence>
<dbReference type="GO" id="GO:0003824">
    <property type="term" value="F:catalytic activity"/>
    <property type="evidence" value="ECO:0007669"/>
    <property type="project" value="UniProtKB-ARBA"/>
</dbReference>
<organism evidence="2 3">
    <name type="scientific">Serratia plymuthica</name>
    <dbReference type="NCBI Taxonomy" id="82996"/>
    <lineage>
        <taxon>Bacteria</taxon>
        <taxon>Pseudomonadati</taxon>
        <taxon>Pseudomonadota</taxon>
        <taxon>Gammaproteobacteria</taxon>
        <taxon>Enterobacterales</taxon>
        <taxon>Yersiniaceae</taxon>
        <taxon>Serratia</taxon>
    </lineage>
</organism>
<reference evidence="2 3" key="1">
    <citation type="submission" date="2018-06" db="EMBL/GenBank/DDBJ databases">
        <authorList>
            <consortium name="Pathogen Informatics"/>
            <person name="Doyle S."/>
        </authorList>
    </citation>
    <scope>NUCLEOTIDE SEQUENCE [LARGE SCALE GENOMIC DNA]</scope>
    <source>
        <strain evidence="2 3">NCTC12961</strain>
    </source>
</reference>
<evidence type="ECO:0000256" key="1">
    <source>
        <dbReference type="ARBA" id="ARBA00022656"/>
    </source>
</evidence>
<protein>
    <submittedName>
        <fullName evidence="2">Hemolysin</fullName>
    </submittedName>
</protein>
<keyword evidence="1" id="KW-0800">Toxin</keyword>
<dbReference type="EMBL" id="LS483469">
    <property type="protein sequence ID" value="SQI46011.1"/>
    <property type="molecule type" value="Genomic_DNA"/>
</dbReference>
<dbReference type="Proteomes" id="UP000248897">
    <property type="component" value="Chromosome 1"/>
</dbReference>
<evidence type="ECO:0000313" key="3">
    <source>
        <dbReference type="Proteomes" id="UP000248897"/>
    </source>
</evidence>
<accession>A0A2X4V4M4</accession>
<dbReference type="GO" id="GO:0090729">
    <property type="term" value="F:toxin activity"/>
    <property type="evidence" value="ECO:0007669"/>
    <property type="project" value="UniProtKB-KW"/>
</dbReference>
<name>A0A2X4V4M4_SERPL</name>
<proteinExistence type="predicted"/>
<dbReference type="InterPro" id="IPR025157">
    <property type="entry name" value="Hemagglutinin_rpt"/>
</dbReference>
<dbReference type="AlphaFoldDB" id="A0A2X4V4M4"/>